<dbReference type="SUPFAM" id="SSF55073">
    <property type="entry name" value="Nucleotide cyclase"/>
    <property type="match status" value="1"/>
</dbReference>
<dbReference type="GO" id="GO:0005524">
    <property type="term" value="F:ATP binding"/>
    <property type="evidence" value="ECO:0007669"/>
    <property type="project" value="UniProtKB-KW"/>
</dbReference>
<evidence type="ECO:0000313" key="10">
    <source>
        <dbReference type="EMBL" id="MDR8525030.1"/>
    </source>
</evidence>
<comment type="subcellular location">
    <subcellularLocation>
        <location evidence="1">Membrane</location>
    </subcellularLocation>
</comment>
<dbReference type="GO" id="GO:0016301">
    <property type="term" value="F:kinase activity"/>
    <property type="evidence" value="ECO:0007669"/>
    <property type="project" value="UniProtKB-KW"/>
</dbReference>
<dbReference type="RefSeq" id="WP_310655353.1">
    <property type="nucleotide sequence ID" value="NZ_JAPMLA010000002.1"/>
</dbReference>
<keyword evidence="2" id="KW-0597">Phosphoprotein</keyword>
<name>A0AAW8NRL0_9GAMM</name>
<reference evidence="10" key="2">
    <citation type="submission" date="2022-11" db="EMBL/GenBank/DDBJ databases">
        <title>Prophages regulate Shewanella fidelis motility and biofilm formation: implications for gut colonization dynamics in Ciona robusta.</title>
        <authorList>
            <person name="Natarajan O."/>
            <person name="Gibboney S.L."/>
            <person name="Young M.N."/>
            <person name="Lim S.J."/>
            <person name="Pluta N."/>
            <person name="Atkinson C.G.F."/>
            <person name="Leigh B.A."/>
            <person name="Liberti A."/>
            <person name="Kees E."/>
            <person name="Breitbart M."/>
            <person name="Gralnick J."/>
            <person name="Dishaw L.J."/>
        </authorList>
    </citation>
    <scope>NUCLEOTIDE SEQUENCE</scope>
    <source>
        <strain evidence="10">3313</strain>
    </source>
</reference>
<evidence type="ECO:0000313" key="11">
    <source>
        <dbReference type="EMBL" id="MDW4823112.1"/>
    </source>
</evidence>
<keyword evidence="13" id="KW-1185">Reference proteome</keyword>
<keyword evidence="8" id="KW-1133">Transmembrane helix</keyword>
<keyword evidence="7" id="KW-0902">Two-component regulatory system</keyword>
<gene>
    <name evidence="10" type="ORF">OS133_15515</name>
    <name evidence="11" type="ORF">OS134_03375</name>
</gene>
<dbReference type="AlphaFoldDB" id="A0AAW8NRL0"/>
<evidence type="ECO:0000256" key="8">
    <source>
        <dbReference type="SAM" id="Phobius"/>
    </source>
</evidence>
<dbReference type="Pfam" id="PF21623">
    <property type="entry name" value="HK_sensor_dom_bact"/>
    <property type="match status" value="1"/>
</dbReference>
<protein>
    <submittedName>
        <fullName evidence="10">PAS domain-containing protein</fullName>
    </submittedName>
</protein>
<evidence type="ECO:0000256" key="1">
    <source>
        <dbReference type="ARBA" id="ARBA00004370"/>
    </source>
</evidence>
<proteinExistence type="predicted"/>
<accession>A0AAW8NRL0</accession>
<dbReference type="GO" id="GO:0016020">
    <property type="term" value="C:membrane"/>
    <property type="evidence" value="ECO:0007669"/>
    <property type="project" value="UniProtKB-SubCell"/>
</dbReference>
<dbReference type="SUPFAM" id="SSF103190">
    <property type="entry name" value="Sensory domain-like"/>
    <property type="match status" value="2"/>
</dbReference>
<reference evidence="11 13" key="1">
    <citation type="journal article" date="2022" name="bioRxiv">
        <title>Prophages regulate Shewanella fidelis 3313 motility and biofilm formation: implications for gut colonization dynamics in Ciona robusta.</title>
        <authorList>
            <person name="Natarajan O."/>
            <person name="Gibboney S.L."/>
            <person name="Young M.N."/>
            <person name="Lim S.J."/>
            <person name="Pluta N."/>
            <person name="Atkinson C.G."/>
            <person name="Leigh B.A."/>
            <person name="Liberti A."/>
            <person name="Kees E.D."/>
            <person name="Breitbart M."/>
            <person name="Gralnick J.A."/>
            <person name="Dishaw L.J."/>
        </authorList>
    </citation>
    <scope>NUCLEOTIDE SEQUENCE [LARGE SCALE GENOMIC DNA]</scope>
    <source>
        <strain evidence="11 13">JG4066</strain>
    </source>
</reference>
<evidence type="ECO:0000256" key="6">
    <source>
        <dbReference type="ARBA" id="ARBA00022840"/>
    </source>
</evidence>
<dbReference type="EMBL" id="JAPMLD010000001">
    <property type="protein sequence ID" value="MDW4823112.1"/>
    <property type="molecule type" value="Genomic_DNA"/>
</dbReference>
<evidence type="ECO:0000256" key="7">
    <source>
        <dbReference type="ARBA" id="ARBA00023012"/>
    </source>
</evidence>
<feature type="domain" description="PAS" evidence="9">
    <location>
        <begin position="463"/>
        <end position="527"/>
    </location>
</feature>
<dbReference type="InterPro" id="IPR029787">
    <property type="entry name" value="Nucleotide_cyclase"/>
</dbReference>
<evidence type="ECO:0000313" key="13">
    <source>
        <dbReference type="Proteomes" id="UP001271263"/>
    </source>
</evidence>
<keyword evidence="3" id="KW-0808">Transferase</keyword>
<evidence type="ECO:0000313" key="12">
    <source>
        <dbReference type="Proteomes" id="UP001259340"/>
    </source>
</evidence>
<evidence type="ECO:0000256" key="2">
    <source>
        <dbReference type="ARBA" id="ARBA00022553"/>
    </source>
</evidence>
<sequence length="739" mass="83839">MLSRNLPLLINAQGIHWSQSRILAVASQLCMLLVTVIILTNIIITLGERRLQEDWATQRYSELQAVGALISDKVTFQQFRTQMFAKSELLKQYLALPSAENQQKLLSNWDTLVNNVPELLGIALYDPQGQHRFASTNDFGKQSLPSALLGTARNMGGNEIYTSPLEFTPINGQLEPYMYQFAWLENPDQSVRGYLVTYNSMARMLRSIKPAYSSEQAPLMMLDTQGLLYAGAQTNGNVSRLPETMGGSLKQSYPALWRKMSMSNFGQFHGDVATFVYLKVELTTQYETRREYFLVSYIKNDEIAAKFSQWRNILMGGATVLTLLTALVILLTHLYRLVQRSREFSIYMTNRLFDSDEGCIIASDTGRIVIANKTASKLLSQPIDELADRSLQRVLKMDDDEYALFLSQMQTDKEWRGELQLDANLNNWLAIHTRIEIGADDKRRYMLVTFEDITELKQIQQQAVLCRLLNDVPMASVLTDAKGLVLKANDAFNQLLKIEDSTALNVSALLSDEFNQQWPQIAQQLQIQGCWRGQVYVVLGHMPDQYLQATIKGHLDAAGELEYIHCSFELSEQRTLVRDNGSLVPKRSTIFNHKDDLERYFNNLSQKCKDFSSLLMIDISAEGMLSHMSDLGQLESRQKEVEIHLLRDLPHRYQMSHWQLGKLIIVLPDTNSDQAHYFALESLNKLNDNGLGDGICIGIASYQAEQTLEQLIANAGVALKRAKQTGDQNICQAYTRFDS</sequence>
<evidence type="ECO:0000256" key="3">
    <source>
        <dbReference type="ARBA" id="ARBA00022679"/>
    </source>
</evidence>
<dbReference type="Gene3D" id="3.30.450.20">
    <property type="entry name" value="PAS domain"/>
    <property type="match status" value="2"/>
</dbReference>
<organism evidence="10 12">
    <name type="scientific">Shewanella fidelis</name>
    <dbReference type="NCBI Taxonomy" id="173509"/>
    <lineage>
        <taxon>Bacteria</taxon>
        <taxon>Pseudomonadati</taxon>
        <taxon>Pseudomonadota</taxon>
        <taxon>Gammaproteobacteria</taxon>
        <taxon>Alteromonadales</taxon>
        <taxon>Shewanellaceae</taxon>
        <taxon>Shewanella</taxon>
    </lineage>
</organism>
<dbReference type="InterPro" id="IPR048760">
    <property type="entry name" value="VP0354-like_sensor_dom"/>
</dbReference>
<keyword evidence="8" id="KW-0472">Membrane</keyword>
<evidence type="ECO:0000256" key="4">
    <source>
        <dbReference type="ARBA" id="ARBA00022741"/>
    </source>
</evidence>
<dbReference type="EMBL" id="JAPMLE010000001">
    <property type="protein sequence ID" value="MDR8525030.1"/>
    <property type="molecule type" value="Genomic_DNA"/>
</dbReference>
<dbReference type="Pfam" id="PF13426">
    <property type="entry name" value="PAS_9"/>
    <property type="match status" value="1"/>
</dbReference>
<keyword evidence="8" id="KW-0812">Transmembrane</keyword>
<dbReference type="InterPro" id="IPR035965">
    <property type="entry name" value="PAS-like_dom_sf"/>
</dbReference>
<dbReference type="GO" id="GO:0000160">
    <property type="term" value="P:phosphorelay signal transduction system"/>
    <property type="evidence" value="ECO:0007669"/>
    <property type="project" value="UniProtKB-KW"/>
</dbReference>
<keyword evidence="5" id="KW-0418">Kinase</keyword>
<comment type="caution">
    <text evidence="10">The sequence shown here is derived from an EMBL/GenBank/DDBJ whole genome shotgun (WGS) entry which is preliminary data.</text>
</comment>
<feature type="transmembrane region" description="Helical" evidence="8">
    <location>
        <begin position="20"/>
        <end position="44"/>
    </location>
</feature>
<dbReference type="Proteomes" id="UP001271263">
    <property type="component" value="Unassembled WGS sequence"/>
</dbReference>
<evidence type="ECO:0000259" key="9">
    <source>
        <dbReference type="SMART" id="SM00091"/>
    </source>
</evidence>
<dbReference type="SMART" id="SM00091">
    <property type="entry name" value="PAS"/>
    <property type="match status" value="2"/>
</dbReference>
<feature type="domain" description="PAS" evidence="9">
    <location>
        <begin position="346"/>
        <end position="411"/>
    </location>
</feature>
<dbReference type="InterPro" id="IPR043128">
    <property type="entry name" value="Rev_trsase/Diguanyl_cyclase"/>
</dbReference>
<keyword evidence="4" id="KW-0547">Nucleotide-binding</keyword>
<dbReference type="CDD" id="cd00130">
    <property type="entry name" value="PAS"/>
    <property type="match status" value="1"/>
</dbReference>
<dbReference type="Gene3D" id="3.30.70.270">
    <property type="match status" value="1"/>
</dbReference>
<dbReference type="InterPro" id="IPR029151">
    <property type="entry name" value="Sensor-like_sf"/>
</dbReference>
<keyword evidence="6" id="KW-0067">ATP-binding</keyword>
<evidence type="ECO:0000256" key="5">
    <source>
        <dbReference type="ARBA" id="ARBA00022777"/>
    </source>
</evidence>
<feature type="transmembrane region" description="Helical" evidence="8">
    <location>
        <begin position="313"/>
        <end position="335"/>
    </location>
</feature>
<dbReference type="InterPro" id="IPR000014">
    <property type="entry name" value="PAS"/>
</dbReference>
<dbReference type="SUPFAM" id="SSF55785">
    <property type="entry name" value="PYP-like sensor domain (PAS domain)"/>
    <property type="match status" value="2"/>
</dbReference>
<dbReference type="Proteomes" id="UP001259340">
    <property type="component" value="Unassembled WGS sequence"/>
</dbReference>